<protein>
    <submittedName>
        <fullName evidence="2">Uncharacterized protein</fullName>
    </submittedName>
</protein>
<evidence type="ECO:0000313" key="2">
    <source>
        <dbReference type="EMBL" id="CAG6654795.1"/>
    </source>
</evidence>
<sequence>MNFIPILLCTAFTLTSTSLTSSNRTATKHKFGHLVDQVCNFLQPKTSTNNFVKKVLHVGDYTTEISLELSDDNRKILVETYQNITRCGYAAKRPMNLCLDQLTTNGSSISEKMVCSMLPEVTKYLEVRTMAEVTEDLAASSNDLYSDQT</sequence>
<proteinExistence type="predicted"/>
<name>A0A8D8RRL5_9HEMI</name>
<accession>A0A8D8RRL5</accession>
<feature type="signal peptide" evidence="1">
    <location>
        <begin position="1"/>
        <end position="22"/>
    </location>
</feature>
<reference evidence="2" key="1">
    <citation type="submission" date="2021-05" db="EMBL/GenBank/DDBJ databases">
        <authorList>
            <person name="Alioto T."/>
            <person name="Alioto T."/>
            <person name="Gomez Garrido J."/>
        </authorList>
    </citation>
    <scope>NUCLEOTIDE SEQUENCE</scope>
</reference>
<organism evidence="2">
    <name type="scientific">Cacopsylla melanoneura</name>
    <dbReference type="NCBI Taxonomy" id="428564"/>
    <lineage>
        <taxon>Eukaryota</taxon>
        <taxon>Metazoa</taxon>
        <taxon>Ecdysozoa</taxon>
        <taxon>Arthropoda</taxon>
        <taxon>Hexapoda</taxon>
        <taxon>Insecta</taxon>
        <taxon>Pterygota</taxon>
        <taxon>Neoptera</taxon>
        <taxon>Paraneoptera</taxon>
        <taxon>Hemiptera</taxon>
        <taxon>Sternorrhyncha</taxon>
        <taxon>Psylloidea</taxon>
        <taxon>Psyllidae</taxon>
        <taxon>Psyllinae</taxon>
        <taxon>Cacopsylla</taxon>
    </lineage>
</organism>
<dbReference type="EMBL" id="HBUF01179129">
    <property type="protein sequence ID" value="CAG6654791.1"/>
    <property type="molecule type" value="Transcribed_RNA"/>
</dbReference>
<dbReference type="EMBL" id="HBUF01179130">
    <property type="protein sequence ID" value="CAG6654793.1"/>
    <property type="molecule type" value="Transcribed_RNA"/>
</dbReference>
<dbReference type="EMBL" id="HBUF01179131">
    <property type="protein sequence ID" value="CAG6654795.1"/>
    <property type="molecule type" value="Transcribed_RNA"/>
</dbReference>
<dbReference type="AlphaFoldDB" id="A0A8D8RRL5"/>
<keyword evidence="1" id="KW-0732">Signal</keyword>
<evidence type="ECO:0000256" key="1">
    <source>
        <dbReference type="SAM" id="SignalP"/>
    </source>
</evidence>
<feature type="chain" id="PRO_5036428595" evidence="1">
    <location>
        <begin position="23"/>
        <end position="149"/>
    </location>
</feature>